<comment type="similarity">
    <text evidence="2">Belongs to the asparagine synthetase family.</text>
</comment>
<evidence type="ECO:0000313" key="10">
    <source>
        <dbReference type="Proteomes" id="UP000253083"/>
    </source>
</evidence>
<dbReference type="Pfam" id="PF13537">
    <property type="entry name" value="GATase_7"/>
    <property type="match status" value="1"/>
</dbReference>
<dbReference type="SUPFAM" id="SSF52402">
    <property type="entry name" value="Adenine nucleotide alpha hydrolases-like"/>
    <property type="match status" value="1"/>
</dbReference>
<evidence type="ECO:0000256" key="7">
    <source>
        <dbReference type="PIRSR" id="PIRSR001589-2"/>
    </source>
</evidence>
<evidence type="ECO:0000256" key="3">
    <source>
        <dbReference type="ARBA" id="ARBA00012737"/>
    </source>
</evidence>
<dbReference type="InterPro" id="IPR006426">
    <property type="entry name" value="Asn_synth_AEB"/>
</dbReference>
<proteinExistence type="inferred from homology"/>
<dbReference type="EMBL" id="QNRT01000003">
    <property type="protein sequence ID" value="RBP49931.1"/>
    <property type="molecule type" value="Genomic_DNA"/>
</dbReference>
<comment type="catalytic activity">
    <reaction evidence="6">
        <text>L-aspartate + L-glutamine + ATP + H2O = L-asparagine + L-glutamate + AMP + diphosphate + H(+)</text>
        <dbReference type="Rhea" id="RHEA:12228"/>
        <dbReference type="ChEBI" id="CHEBI:15377"/>
        <dbReference type="ChEBI" id="CHEBI:15378"/>
        <dbReference type="ChEBI" id="CHEBI:29985"/>
        <dbReference type="ChEBI" id="CHEBI:29991"/>
        <dbReference type="ChEBI" id="CHEBI:30616"/>
        <dbReference type="ChEBI" id="CHEBI:33019"/>
        <dbReference type="ChEBI" id="CHEBI:58048"/>
        <dbReference type="ChEBI" id="CHEBI:58359"/>
        <dbReference type="ChEBI" id="CHEBI:456215"/>
        <dbReference type="EC" id="6.3.5.4"/>
    </reaction>
</comment>
<dbReference type="Gene3D" id="3.60.20.10">
    <property type="entry name" value="Glutamine Phosphoribosylpyrophosphate, subunit 1, domain 1"/>
    <property type="match status" value="1"/>
</dbReference>
<evidence type="ECO:0000259" key="8">
    <source>
        <dbReference type="PROSITE" id="PS51278"/>
    </source>
</evidence>
<dbReference type="PANTHER" id="PTHR43284:SF1">
    <property type="entry name" value="ASPARAGINE SYNTHETASE"/>
    <property type="match status" value="1"/>
</dbReference>
<name>A0A395JL63_9GAMM</name>
<dbReference type="PANTHER" id="PTHR43284">
    <property type="entry name" value="ASPARAGINE SYNTHETASE (GLUTAMINE-HYDROLYZING)"/>
    <property type="match status" value="1"/>
</dbReference>
<evidence type="ECO:0000256" key="5">
    <source>
        <dbReference type="ARBA" id="ARBA00022840"/>
    </source>
</evidence>
<dbReference type="PROSITE" id="PS51278">
    <property type="entry name" value="GATASE_TYPE_2"/>
    <property type="match status" value="1"/>
</dbReference>
<dbReference type="GO" id="GO:0004066">
    <property type="term" value="F:asparagine synthase (glutamine-hydrolyzing) activity"/>
    <property type="evidence" value="ECO:0007669"/>
    <property type="project" value="UniProtKB-EC"/>
</dbReference>
<dbReference type="InterPro" id="IPR029055">
    <property type="entry name" value="Ntn_hydrolases_N"/>
</dbReference>
<dbReference type="InterPro" id="IPR051786">
    <property type="entry name" value="ASN_synthetase/amidase"/>
</dbReference>
<dbReference type="RefSeq" id="WP_113954915.1">
    <property type="nucleotide sequence ID" value="NZ_QNRT01000003.1"/>
</dbReference>
<dbReference type="Proteomes" id="UP000253083">
    <property type="component" value="Unassembled WGS sequence"/>
</dbReference>
<sequence>MIAGAFPHDFSNEEESTRLVEVDDLLDQLCATDFPALSELPHDTRQVYRDNRVALIQQSVTNTLPQSLAHCTETGQVCVCWSYLENPAEISGHFLTESGSNTNDASFVLASYQRWSEDCPKRIKGAFVFAIYDPKRQMLLLARDRLGLKPLYYSVDSPCFLFASNAAAIARLDGVNNQLSSDWIAQHLFKHYSDSSSTGFANIKKLPAGHMLILKSENDVVRPRVKAYWRLEELSNSSVQATEASDLVEEYRRSFDRAVAKRSLSNYPLGVELSGGLDSSSIMASLMEQSPSNKMHCFSRAFFSLEPEPIAALNQCYPDAQYHLWGDPESTGLAYQADLARYVELFGLPDEHSLAIGCANFLRVAKQNNVKTLLSGYGGDEFSSSLAHDTALQLADQGDFMALFTRLSGNPIRRLKTIYNLAFRQPSVSSYMPKMLKLDHPALVAVQQRQQEYSLSRSNTKDHNTRMVQRWRHGNVLRLESHTLAATAFGVSFHWPFLDEDLLACYFRSPVTERLGIGNKTRWLHRRALAGRLPKAILDKNNKDVGVLRNGQNPHETFMQRLPGKIDVHSALQSMVDAEELNQFLSSPTNEQKQQPAYRLTAKTIYSINVWLHSFF</sequence>
<dbReference type="PIRSF" id="PIRSF001589">
    <property type="entry name" value="Asn_synthetase_glu-h"/>
    <property type="match status" value="1"/>
</dbReference>
<dbReference type="GO" id="GO:0005524">
    <property type="term" value="F:ATP binding"/>
    <property type="evidence" value="ECO:0007669"/>
    <property type="project" value="UniProtKB-KW"/>
</dbReference>
<reference evidence="9 10" key="1">
    <citation type="submission" date="2018-06" db="EMBL/GenBank/DDBJ databases">
        <title>Genomic Encyclopedia of Type Strains, Phase IV (KMG-IV): sequencing the most valuable type-strain genomes for metagenomic binning, comparative biology and taxonomic classification.</title>
        <authorList>
            <person name="Goeker M."/>
        </authorList>
    </citation>
    <scope>NUCLEOTIDE SEQUENCE [LARGE SCALE GENOMIC DNA]</scope>
    <source>
        <strain evidence="9 10">DSM 24032</strain>
    </source>
</reference>
<feature type="binding site" evidence="7">
    <location>
        <begin position="375"/>
        <end position="376"/>
    </location>
    <ligand>
        <name>ATP</name>
        <dbReference type="ChEBI" id="CHEBI:30616"/>
    </ligand>
</feature>
<dbReference type="EC" id="6.3.5.4" evidence="3"/>
<evidence type="ECO:0000256" key="4">
    <source>
        <dbReference type="ARBA" id="ARBA00022741"/>
    </source>
</evidence>
<dbReference type="InterPro" id="IPR017932">
    <property type="entry name" value="GATase_2_dom"/>
</dbReference>
<dbReference type="AlphaFoldDB" id="A0A395JL63"/>
<protein>
    <recommendedName>
        <fullName evidence="3">asparagine synthase (glutamine-hydrolyzing)</fullName>
        <ecNumber evidence="3">6.3.5.4</ecNumber>
    </recommendedName>
</protein>
<keyword evidence="5 7" id="KW-0067">ATP-binding</keyword>
<dbReference type="Gene3D" id="3.40.50.620">
    <property type="entry name" value="HUPs"/>
    <property type="match status" value="1"/>
</dbReference>
<evidence type="ECO:0000313" key="9">
    <source>
        <dbReference type="EMBL" id="RBP49931.1"/>
    </source>
</evidence>
<evidence type="ECO:0000256" key="1">
    <source>
        <dbReference type="ARBA" id="ARBA00005187"/>
    </source>
</evidence>
<evidence type="ECO:0000256" key="6">
    <source>
        <dbReference type="ARBA" id="ARBA00048741"/>
    </source>
</evidence>
<dbReference type="InterPro" id="IPR014729">
    <property type="entry name" value="Rossmann-like_a/b/a_fold"/>
</dbReference>
<accession>A0A395JL63</accession>
<feature type="binding site" evidence="7">
    <location>
        <position position="104"/>
    </location>
    <ligand>
        <name>L-glutamine</name>
        <dbReference type="ChEBI" id="CHEBI:58359"/>
    </ligand>
</feature>
<dbReference type="GO" id="GO:0006529">
    <property type="term" value="P:asparagine biosynthetic process"/>
    <property type="evidence" value="ECO:0007669"/>
    <property type="project" value="InterPro"/>
</dbReference>
<dbReference type="InterPro" id="IPR001962">
    <property type="entry name" value="Asn_synthase"/>
</dbReference>
<comment type="caution">
    <text evidence="9">The sequence shown here is derived from an EMBL/GenBank/DDBJ whole genome shotgun (WGS) entry which is preliminary data.</text>
</comment>
<organism evidence="9 10">
    <name type="scientific">Arenicella xantha</name>
    <dbReference type="NCBI Taxonomy" id="644221"/>
    <lineage>
        <taxon>Bacteria</taxon>
        <taxon>Pseudomonadati</taxon>
        <taxon>Pseudomonadota</taxon>
        <taxon>Gammaproteobacteria</taxon>
        <taxon>Arenicellales</taxon>
        <taxon>Arenicellaceae</taxon>
        <taxon>Arenicella</taxon>
    </lineage>
</organism>
<dbReference type="OrthoDB" id="9763290at2"/>
<comment type="pathway">
    <text evidence="1">Amino-acid biosynthesis; L-asparagine biosynthesis; L-asparagine from L-aspartate (L-Gln route): step 1/1.</text>
</comment>
<dbReference type="SUPFAM" id="SSF56235">
    <property type="entry name" value="N-terminal nucleophile aminohydrolases (Ntn hydrolases)"/>
    <property type="match status" value="1"/>
</dbReference>
<keyword evidence="4 7" id="KW-0547">Nucleotide-binding</keyword>
<dbReference type="Pfam" id="PF00733">
    <property type="entry name" value="Asn_synthase"/>
    <property type="match status" value="1"/>
</dbReference>
<feature type="domain" description="Glutamine amidotransferase type-2" evidence="8">
    <location>
        <begin position="1"/>
        <end position="217"/>
    </location>
</feature>
<evidence type="ECO:0000256" key="2">
    <source>
        <dbReference type="ARBA" id="ARBA00005752"/>
    </source>
</evidence>
<gene>
    <name evidence="9" type="ORF">DFR28_103363</name>
</gene>
<dbReference type="InParanoid" id="A0A395JL63"/>
<keyword evidence="10" id="KW-1185">Reference proteome</keyword>